<feature type="non-terminal residue" evidence="1">
    <location>
        <position position="31"/>
    </location>
</feature>
<reference evidence="1" key="1">
    <citation type="submission" date="2021-02" db="EMBL/GenBank/DDBJ databases">
        <authorList>
            <person name="Nowell W R."/>
        </authorList>
    </citation>
    <scope>NUCLEOTIDE SEQUENCE</scope>
</reference>
<protein>
    <submittedName>
        <fullName evidence="1">Uncharacterized protein</fullName>
    </submittedName>
</protein>
<gene>
    <name evidence="1" type="ORF">GIL414_LOCUS23991</name>
</gene>
<proteinExistence type="predicted"/>
<dbReference type="Proteomes" id="UP000681720">
    <property type="component" value="Unassembled WGS sequence"/>
</dbReference>
<organism evidence="1 2">
    <name type="scientific">Rotaria magnacalcarata</name>
    <dbReference type="NCBI Taxonomy" id="392030"/>
    <lineage>
        <taxon>Eukaryota</taxon>
        <taxon>Metazoa</taxon>
        <taxon>Spiralia</taxon>
        <taxon>Gnathifera</taxon>
        <taxon>Rotifera</taxon>
        <taxon>Eurotatoria</taxon>
        <taxon>Bdelloidea</taxon>
        <taxon>Philodinida</taxon>
        <taxon>Philodinidae</taxon>
        <taxon>Rotaria</taxon>
    </lineage>
</organism>
<comment type="caution">
    <text evidence="1">The sequence shown here is derived from an EMBL/GenBank/DDBJ whole genome shotgun (WGS) entry which is preliminary data.</text>
</comment>
<name>A0A8S2SY37_9BILA</name>
<accession>A0A8S2SY37</accession>
<evidence type="ECO:0000313" key="1">
    <source>
        <dbReference type="EMBL" id="CAF4258056.1"/>
    </source>
</evidence>
<dbReference type="EMBL" id="CAJOBJ010028312">
    <property type="protein sequence ID" value="CAF4258056.1"/>
    <property type="molecule type" value="Genomic_DNA"/>
</dbReference>
<evidence type="ECO:0000313" key="2">
    <source>
        <dbReference type="Proteomes" id="UP000681720"/>
    </source>
</evidence>
<sequence>METSTISAFAYQVQASGEGVFTWADGDRYEY</sequence>
<dbReference type="AlphaFoldDB" id="A0A8S2SY37"/>